<dbReference type="InterPro" id="IPR001932">
    <property type="entry name" value="PPM-type_phosphatase-like_dom"/>
</dbReference>
<organism evidence="2 3">
    <name type="scientific">Methanospirillum hungatei</name>
    <dbReference type="NCBI Taxonomy" id="2203"/>
    <lineage>
        <taxon>Archaea</taxon>
        <taxon>Methanobacteriati</taxon>
        <taxon>Methanobacteriota</taxon>
        <taxon>Stenosarchaea group</taxon>
        <taxon>Methanomicrobia</taxon>
        <taxon>Methanomicrobiales</taxon>
        <taxon>Methanospirillaceae</taxon>
        <taxon>Methanospirillum</taxon>
    </lineage>
</organism>
<evidence type="ECO:0000313" key="3">
    <source>
        <dbReference type="Proteomes" id="UP000694228"/>
    </source>
</evidence>
<feature type="domain" description="PPM-type phosphatase" evidence="1">
    <location>
        <begin position="35"/>
        <end position="243"/>
    </location>
</feature>
<proteinExistence type="predicted"/>
<gene>
    <name evidence="2" type="ORF">KSK55_07285</name>
</gene>
<accession>A0A8F5ZFR7</accession>
<dbReference type="EMBL" id="CP077107">
    <property type="protein sequence ID" value="QXO96162.1"/>
    <property type="molecule type" value="Genomic_DNA"/>
</dbReference>
<sequence length="286" mass="30261">MKTRLVLKAGVSFSCNPMPDSGLNKFFACGASVAGTRHIRDLIPCEDAWAYDTCKDFLILAVADGLSSAEYGGKGAEIAVHSSIQAAVQSLRQVPGGDDENDSSVQEKPDCSDIVHKAIRSGRNDLITHAESEDIPLSSLATTILIALLSSEGVTCGHIGDGACAILSGNEVSLLSVPGNTEYANETAVLTQNNWEKSLRVSFGPGDAVLLATDGCQGALMRKENGQAAPYIPFISSLVRSLERFYQEGRDCNVEIEDLLSSSRMRALSSDDLTLAVGFLISGESA</sequence>
<dbReference type="OrthoDB" id="117884at2157"/>
<name>A0A8F5ZFR7_METHU</name>
<reference evidence="2 3" key="1">
    <citation type="submission" date="2021-06" db="EMBL/GenBank/DDBJ databases">
        <title>Complete genome sequence of the secondary alcohol utilizing methanogen Methanospirillum hungatei strain GP1.</title>
        <authorList>
            <person name="Day L.A."/>
            <person name="Costa K.C."/>
        </authorList>
    </citation>
    <scope>NUCLEOTIDE SEQUENCE [LARGE SCALE GENOMIC DNA]</scope>
    <source>
        <strain evidence="2 3">GP1</strain>
    </source>
</reference>
<dbReference type="AlphaFoldDB" id="A0A8F5ZFR7"/>
<dbReference type="Pfam" id="PF13672">
    <property type="entry name" value="PP2C_2"/>
    <property type="match status" value="1"/>
</dbReference>
<protein>
    <submittedName>
        <fullName evidence="2">Protein phosphatase 2C domain-containing protein</fullName>
    </submittedName>
</protein>
<evidence type="ECO:0000259" key="1">
    <source>
        <dbReference type="Pfam" id="PF13672"/>
    </source>
</evidence>
<dbReference type="Proteomes" id="UP000694228">
    <property type="component" value="Chromosome"/>
</dbReference>
<evidence type="ECO:0000313" key="2">
    <source>
        <dbReference type="EMBL" id="QXO96162.1"/>
    </source>
</evidence>